<feature type="compositionally biased region" description="Acidic residues" evidence="1">
    <location>
        <begin position="110"/>
        <end position="122"/>
    </location>
</feature>
<evidence type="ECO:0000313" key="4">
    <source>
        <dbReference type="WBParaSite" id="TTAC_0000940301-mRNA-1"/>
    </source>
</evidence>
<accession>A0A0R3X782</accession>
<sequence>MLSTFSRLKAVQDLNFPAQITEPNALARLQKRPLYGLSFELKATRFLIGCSVRKKIEKEIMRLDCSFYSSSDGGFDCHADDGGGDAGVSVVVVIVVVDNDGDNSNCGNDCSDDGDGVDDDDSLGLGEVTNR</sequence>
<keyword evidence="3" id="KW-1185">Reference proteome</keyword>
<dbReference type="WBParaSite" id="TTAC_0000940301-mRNA-1">
    <property type="protein sequence ID" value="TTAC_0000940301-mRNA-1"/>
    <property type="gene ID" value="TTAC_0000940301"/>
</dbReference>
<reference evidence="4" key="1">
    <citation type="submission" date="2017-02" db="UniProtKB">
        <authorList>
            <consortium name="WormBaseParasite"/>
        </authorList>
    </citation>
    <scope>IDENTIFICATION</scope>
</reference>
<feature type="region of interest" description="Disordered" evidence="1">
    <location>
        <begin position="99"/>
        <end position="131"/>
    </location>
</feature>
<evidence type="ECO:0000313" key="3">
    <source>
        <dbReference type="Proteomes" id="UP000274429"/>
    </source>
</evidence>
<protein>
    <submittedName>
        <fullName evidence="2 4">Uncharacterized protein</fullName>
    </submittedName>
</protein>
<reference evidence="2 3" key="2">
    <citation type="submission" date="2018-11" db="EMBL/GenBank/DDBJ databases">
        <authorList>
            <consortium name="Pathogen Informatics"/>
        </authorList>
    </citation>
    <scope>NUCLEOTIDE SEQUENCE [LARGE SCALE GENOMIC DNA]</scope>
</reference>
<gene>
    <name evidence="2" type="ORF">TTAC_LOCUS9388</name>
</gene>
<proteinExistence type="predicted"/>
<dbReference type="EMBL" id="UYWX01020793">
    <property type="protein sequence ID" value="VDM34171.1"/>
    <property type="molecule type" value="Genomic_DNA"/>
</dbReference>
<name>A0A0R3X782_HYDTA</name>
<evidence type="ECO:0000256" key="1">
    <source>
        <dbReference type="SAM" id="MobiDB-lite"/>
    </source>
</evidence>
<evidence type="ECO:0000313" key="2">
    <source>
        <dbReference type="EMBL" id="VDM34171.1"/>
    </source>
</evidence>
<feature type="compositionally biased region" description="Low complexity" evidence="1">
    <location>
        <begin position="99"/>
        <end position="109"/>
    </location>
</feature>
<dbReference type="Proteomes" id="UP000274429">
    <property type="component" value="Unassembled WGS sequence"/>
</dbReference>
<dbReference type="AlphaFoldDB" id="A0A0R3X782"/>
<organism evidence="4">
    <name type="scientific">Hydatigena taeniaeformis</name>
    <name type="common">Feline tapeworm</name>
    <name type="synonym">Taenia taeniaeformis</name>
    <dbReference type="NCBI Taxonomy" id="6205"/>
    <lineage>
        <taxon>Eukaryota</taxon>
        <taxon>Metazoa</taxon>
        <taxon>Spiralia</taxon>
        <taxon>Lophotrochozoa</taxon>
        <taxon>Platyhelminthes</taxon>
        <taxon>Cestoda</taxon>
        <taxon>Eucestoda</taxon>
        <taxon>Cyclophyllidea</taxon>
        <taxon>Taeniidae</taxon>
        <taxon>Hydatigera</taxon>
    </lineage>
</organism>